<reference evidence="3 4" key="1">
    <citation type="submission" date="2017-08" db="EMBL/GenBank/DDBJ databases">
        <title>Acidophilic green algal genome provides insights into adaptation to an acidic environment.</title>
        <authorList>
            <person name="Hirooka S."/>
            <person name="Hirose Y."/>
            <person name="Kanesaki Y."/>
            <person name="Higuchi S."/>
            <person name="Fujiwara T."/>
            <person name="Onuma R."/>
            <person name="Era A."/>
            <person name="Ohbayashi R."/>
            <person name="Uzuka A."/>
            <person name="Nozaki H."/>
            <person name="Yoshikawa H."/>
            <person name="Miyagishima S.Y."/>
        </authorList>
    </citation>
    <scope>NUCLEOTIDE SEQUENCE [LARGE SCALE GENOMIC DNA]</scope>
    <source>
        <strain evidence="3 4">NIES-2499</strain>
    </source>
</reference>
<protein>
    <recommendedName>
        <fullName evidence="2">PH domain-containing protein</fullName>
    </recommendedName>
</protein>
<dbReference type="Gene3D" id="2.30.29.30">
    <property type="entry name" value="Pleckstrin-homology domain (PH domain)/Phosphotyrosine-binding domain (PTB)"/>
    <property type="match status" value="1"/>
</dbReference>
<dbReference type="Pfam" id="PF00169">
    <property type="entry name" value="PH"/>
    <property type="match status" value="1"/>
</dbReference>
<dbReference type="PROSITE" id="PS50003">
    <property type="entry name" value="PH_DOMAIN"/>
    <property type="match status" value="1"/>
</dbReference>
<dbReference type="InterPro" id="IPR051707">
    <property type="entry name" value="PI-Interact_SigTrans_Reg"/>
</dbReference>
<dbReference type="Proteomes" id="UP000232323">
    <property type="component" value="Unassembled WGS sequence"/>
</dbReference>
<dbReference type="SMART" id="SM00233">
    <property type="entry name" value="PH"/>
    <property type="match status" value="1"/>
</dbReference>
<evidence type="ECO:0000256" key="1">
    <source>
        <dbReference type="SAM" id="MobiDB-lite"/>
    </source>
</evidence>
<dbReference type="PANTHER" id="PTHR14336">
    <property type="entry name" value="TANDEM PH DOMAIN CONTAINING PROTEIN"/>
    <property type="match status" value="1"/>
</dbReference>
<accession>A0A250X820</accession>
<dbReference type="STRING" id="1157962.A0A250X820"/>
<sequence length="497" mass="53227">MVNFNHVTTFDMRLVSGDDGDEEKVNVRIGLEGLKLYEAKNTSICIRSLELGHISRLAELLQSKETETAQQTASNLSALVAGGGKKKNVSKLPSADEIEYWKSPDKAGWLQSQGELLKAWRKRWFVLKQGYLFRFIGSTVTEATKPRGVVDLSKIQDVKIGSSITGKPNSIQLKTSSGSSVCYITENETEMVEWMSALEGEVQRVAEDADSKPKSTTAKLSNASRTKAAAASQEKLSTEWMKQQLERTLEGFEGNRTSTGSAAASAADGWGRGMPIPSGQPRGDGGTMVSVVGYEDKRGGHAPAEYGVGMNGLDYREIAGASLVGAPAASNDTDLNYGVGSGGVYGRGLAPSAHYNLTSQSANSLLSSSSNVGYAGGYAGTTFQGSQSGYVSAVPAEYGKPYQQQQYGNKAGPAAVGMPTILQHVTASVSVIDQEPHAAPLYPTYFEHHYQPQASAPPSEVSQRSQQLSSLHNVSLEQLHMNMISYKIELSSDQECV</sequence>
<evidence type="ECO:0000313" key="3">
    <source>
        <dbReference type="EMBL" id="GAX79207.1"/>
    </source>
</evidence>
<dbReference type="PANTHER" id="PTHR14336:SF8">
    <property type="entry name" value="PROTEIN OPY1"/>
    <property type="match status" value="1"/>
</dbReference>
<dbReference type="OrthoDB" id="185175at2759"/>
<feature type="compositionally biased region" description="Polar residues" evidence="1">
    <location>
        <begin position="214"/>
        <end position="225"/>
    </location>
</feature>
<dbReference type="EMBL" id="BEGY01000040">
    <property type="protein sequence ID" value="GAX79207.1"/>
    <property type="molecule type" value="Genomic_DNA"/>
</dbReference>
<feature type="region of interest" description="Disordered" evidence="1">
    <location>
        <begin position="254"/>
        <end position="285"/>
    </location>
</feature>
<comment type="caution">
    <text evidence="3">The sequence shown here is derived from an EMBL/GenBank/DDBJ whole genome shotgun (WGS) entry which is preliminary data.</text>
</comment>
<dbReference type="FunFam" id="2.30.29.30:FF:000286">
    <property type="entry name" value="PH-protein kinase domain containing protein"/>
    <property type="match status" value="1"/>
</dbReference>
<evidence type="ECO:0000259" key="2">
    <source>
        <dbReference type="PROSITE" id="PS50003"/>
    </source>
</evidence>
<proteinExistence type="predicted"/>
<evidence type="ECO:0000313" key="4">
    <source>
        <dbReference type="Proteomes" id="UP000232323"/>
    </source>
</evidence>
<dbReference type="InterPro" id="IPR011993">
    <property type="entry name" value="PH-like_dom_sf"/>
</dbReference>
<feature type="region of interest" description="Disordered" evidence="1">
    <location>
        <begin position="206"/>
        <end position="236"/>
    </location>
</feature>
<organism evidence="3 4">
    <name type="scientific">Chlamydomonas eustigma</name>
    <dbReference type="NCBI Taxonomy" id="1157962"/>
    <lineage>
        <taxon>Eukaryota</taxon>
        <taxon>Viridiplantae</taxon>
        <taxon>Chlorophyta</taxon>
        <taxon>core chlorophytes</taxon>
        <taxon>Chlorophyceae</taxon>
        <taxon>CS clade</taxon>
        <taxon>Chlamydomonadales</taxon>
        <taxon>Chlamydomonadaceae</taxon>
        <taxon>Chlamydomonas</taxon>
    </lineage>
</organism>
<gene>
    <name evidence="3" type="ORF">CEUSTIGMA_g6647.t1</name>
</gene>
<name>A0A250X820_9CHLO</name>
<dbReference type="SUPFAM" id="SSF50729">
    <property type="entry name" value="PH domain-like"/>
    <property type="match status" value="1"/>
</dbReference>
<dbReference type="AlphaFoldDB" id="A0A250X820"/>
<keyword evidence="4" id="KW-1185">Reference proteome</keyword>
<dbReference type="InterPro" id="IPR001849">
    <property type="entry name" value="PH_domain"/>
</dbReference>
<feature type="domain" description="PH" evidence="2">
    <location>
        <begin position="103"/>
        <end position="203"/>
    </location>
</feature>